<evidence type="ECO:0000256" key="3">
    <source>
        <dbReference type="ARBA" id="ARBA00022989"/>
    </source>
</evidence>
<evidence type="ECO:0000256" key="2">
    <source>
        <dbReference type="ARBA" id="ARBA00022692"/>
    </source>
</evidence>
<keyword evidence="4 5" id="KW-0472">Membrane</keyword>
<keyword evidence="7" id="KW-1185">Reference proteome</keyword>
<protein>
    <recommendedName>
        <fullName evidence="8">Colicin V production protein</fullName>
    </recommendedName>
</protein>
<organism evidence="6 7">
    <name type="scientific">Lentilactobacillus kosonis</name>
    <dbReference type="NCBI Taxonomy" id="2810561"/>
    <lineage>
        <taxon>Bacteria</taxon>
        <taxon>Bacillati</taxon>
        <taxon>Bacillota</taxon>
        <taxon>Bacilli</taxon>
        <taxon>Lactobacillales</taxon>
        <taxon>Lactobacillaceae</taxon>
        <taxon>Lentilactobacillus</taxon>
    </lineage>
</organism>
<gene>
    <name evidence="6" type="ORF">NBRC111893_1871</name>
</gene>
<dbReference type="RefSeq" id="WP_125008587.1">
    <property type="nucleotide sequence ID" value="NZ_BEXA01000004.1"/>
</dbReference>
<comment type="subcellular location">
    <subcellularLocation>
        <location evidence="1">Membrane</location>
        <topology evidence="1">Multi-pass membrane protein</topology>
    </subcellularLocation>
</comment>
<accession>A0A401FMV7</accession>
<evidence type="ECO:0000313" key="6">
    <source>
        <dbReference type="EMBL" id="GAY73725.1"/>
    </source>
</evidence>
<feature type="transmembrane region" description="Helical" evidence="5">
    <location>
        <begin position="23"/>
        <end position="43"/>
    </location>
</feature>
<proteinExistence type="predicted"/>
<dbReference type="EMBL" id="BEXA01000004">
    <property type="protein sequence ID" value="GAY73725.1"/>
    <property type="molecule type" value="Genomic_DNA"/>
</dbReference>
<dbReference type="Proteomes" id="UP000286974">
    <property type="component" value="Unassembled WGS sequence"/>
</dbReference>
<keyword evidence="2 5" id="KW-0812">Transmembrane</keyword>
<evidence type="ECO:0000256" key="1">
    <source>
        <dbReference type="ARBA" id="ARBA00004141"/>
    </source>
</evidence>
<dbReference type="AlphaFoldDB" id="A0A401FMV7"/>
<comment type="caution">
    <text evidence="6">The sequence shown here is derived from an EMBL/GenBank/DDBJ whole genome shotgun (WGS) entry which is preliminary data.</text>
</comment>
<sequence>MILDLIIVVILVLSFISGYRRGFVAEFLNLVGFIFALALAWRYNSAISDWIVTQFNLTGHHQLVYWVSFLVYLYVSLAISNVIKTSN</sequence>
<evidence type="ECO:0000313" key="7">
    <source>
        <dbReference type="Proteomes" id="UP000286974"/>
    </source>
</evidence>
<dbReference type="Pfam" id="PF02674">
    <property type="entry name" value="Colicin_V"/>
    <property type="match status" value="1"/>
</dbReference>
<dbReference type="GO" id="GO:0016020">
    <property type="term" value="C:membrane"/>
    <property type="evidence" value="ECO:0007669"/>
    <property type="project" value="UniProtKB-SubCell"/>
</dbReference>
<evidence type="ECO:0000256" key="4">
    <source>
        <dbReference type="ARBA" id="ARBA00023136"/>
    </source>
</evidence>
<feature type="transmembrane region" description="Helical" evidence="5">
    <location>
        <begin position="63"/>
        <end position="83"/>
    </location>
</feature>
<dbReference type="OrthoDB" id="2329917at2"/>
<keyword evidence="3 5" id="KW-1133">Transmembrane helix</keyword>
<dbReference type="InterPro" id="IPR003825">
    <property type="entry name" value="Colicin-V_CvpA"/>
</dbReference>
<name>A0A401FMV7_9LACO</name>
<evidence type="ECO:0000256" key="5">
    <source>
        <dbReference type="SAM" id="Phobius"/>
    </source>
</evidence>
<dbReference type="GO" id="GO:0009403">
    <property type="term" value="P:toxin biosynthetic process"/>
    <property type="evidence" value="ECO:0007669"/>
    <property type="project" value="InterPro"/>
</dbReference>
<evidence type="ECO:0008006" key="8">
    <source>
        <dbReference type="Google" id="ProtNLM"/>
    </source>
</evidence>
<reference evidence="6 7" key="1">
    <citation type="submission" date="2017-11" db="EMBL/GenBank/DDBJ databases">
        <title>Draft Genome Sequence of Lactobacillus curieae NBRC 111893 isolated from Koso, a Japanese sugar-Vegetable Fermented Beverage.</title>
        <authorList>
            <person name="Chiou T.Y."/>
            <person name="Oshima K."/>
            <person name="Suda W."/>
            <person name="Hattori M."/>
            <person name="Takahashi T."/>
        </authorList>
    </citation>
    <scope>NUCLEOTIDE SEQUENCE [LARGE SCALE GENOMIC DNA]</scope>
    <source>
        <strain evidence="6 7">NBRC111893</strain>
    </source>
</reference>